<dbReference type="InterPro" id="IPR015424">
    <property type="entry name" value="PyrdxlP-dep_Trfase"/>
</dbReference>
<organism evidence="1 2">
    <name type="scientific">Anaerotruncus massiliensis</name>
    <name type="common">ex Liu et al. 2021</name>
    <dbReference type="NCBI Taxonomy" id="2321404"/>
    <lineage>
        <taxon>Bacteria</taxon>
        <taxon>Bacillati</taxon>
        <taxon>Bacillota</taxon>
        <taxon>Clostridia</taxon>
        <taxon>Eubacteriales</taxon>
        <taxon>Oscillospiraceae</taxon>
        <taxon>Anaerotruncus</taxon>
    </lineage>
</organism>
<dbReference type="Gene3D" id="3.90.1150.60">
    <property type="entry name" value="Methioning gamme-lyase, C-terminal domain"/>
    <property type="match status" value="1"/>
</dbReference>
<evidence type="ECO:0000313" key="2">
    <source>
        <dbReference type="Proteomes" id="UP000276301"/>
    </source>
</evidence>
<dbReference type="PANTHER" id="PTHR46658">
    <property type="entry name" value="CYS OR MET METABOLISM PYRIDOXAL-PHOSPHATE-DEPENDENT ENZYME"/>
    <property type="match status" value="1"/>
</dbReference>
<dbReference type="Gene3D" id="3.40.640.10">
    <property type="entry name" value="Type I PLP-dependent aspartate aminotransferase-like (Major domain)"/>
    <property type="match status" value="1"/>
</dbReference>
<reference evidence="1 2" key="1">
    <citation type="submission" date="2018-10" db="EMBL/GenBank/DDBJ databases">
        <title>Anaerotruncus faecis sp. nov., isolated from human feces.</title>
        <authorList>
            <person name="Wang Y.-J."/>
        </authorList>
    </citation>
    <scope>NUCLEOTIDE SEQUENCE [LARGE SCALE GENOMIC DNA]</scope>
    <source>
        <strain evidence="1 2">22A2-44</strain>
    </source>
</reference>
<dbReference type="Pfam" id="PF06838">
    <property type="entry name" value="Met_gamma_lyase"/>
    <property type="match status" value="1"/>
</dbReference>
<sequence>MVEQFFHIDPSIARMAEEAEEICREAFARIDGNAEYNGMKVLSAFIENNVSESHFAGTTGYGYDDRGREVLDRVLAQVMGTEDALIRHNFVSGTHAITTALFGVLRPGDRMVSLTGLPYDTLQPVIGIVPGGHGSLKEFGIRYEQLDLLPDGSPDYARMADAVKGARMAYLQRSRGYSLRESLSVAQIERIAGIVREANPGALIVVDNCYGEFVERREPAQAGVDLVIGSLIKNPGGGIAKTGGYIAGRADLIEQCACRLTAPGVGKEVGCTLGQLRGMFMGLFFAPTVVAAALKTAVFSAALFERLGFEVYPHFDAPRTDIIQAVKLGTPEGLSAFCRGVQKGAPVDAFVTPEAWDMPGYDSKVIMAAGAFTMGASIELSADGPMREPYAAWLQGGLTWPSGKTGVILAAQSLLESGVLRRDG</sequence>
<evidence type="ECO:0000313" key="1">
    <source>
        <dbReference type="EMBL" id="RLL09688.1"/>
    </source>
</evidence>
<protein>
    <recommendedName>
        <fullName evidence="3">Methionine gamma-lyase family protein</fullName>
    </recommendedName>
</protein>
<dbReference type="SUPFAM" id="SSF53383">
    <property type="entry name" value="PLP-dependent transferases"/>
    <property type="match status" value="1"/>
</dbReference>
<dbReference type="InterPro" id="IPR009651">
    <property type="entry name" value="Met_g_lyase_put"/>
</dbReference>
<accession>A0A498CLL6</accession>
<keyword evidence="2" id="KW-1185">Reference proteome</keyword>
<dbReference type="Proteomes" id="UP000276301">
    <property type="component" value="Unassembled WGS sequence"/>
</dbReference>
<gene>
    <name evidence="1" type="ORF">D4A47_10030</name>
</gene>
<name>A0A498CLL6_9FIRM</name>
<dbReference type="AlphaFoldDB" id="A0A498CLL6"/>
<dbReference type="InterPro" id="IPR015421">
    <property type="entry name" value="PyrdxlP-dep_Trfase_major"/>
</dbReference>
<comment type="caution">
    <text evidence="1">The sequence shown here is derived from an EMBL/GenBank/DDBJ whole genome shotgun (WGS) entry which is preliminary data.</text>
</comment>
<dbReference type="EMBL" id="RCHT01000019">
    <property type="protein sequence ID" value="RLL09688.1"/>
    <property type="molecule type" value="Genomic_DNA"/>
</dbReference>
<dbReference type="RefSeq" id="WP_121587179.1">
    <property type="nucleotide sequence ID" value="NZ_RCHT01000019.1"/>
</dbReference>
<evidence type="ECO:0008006" key="3">
    <source>
        <dbReference type="Google" id="ProtNLM"/>
    </source>
</evidence>
<dbReference type="PANTHER" id="PTHR46658:SF1">
    <property type="entry name" value="CYS OR MET METABOLISM PYRIDOXAL-PHOSPHATE-DEPENDENT ENZYME"/>
    <property type="match status" value="1"/>
</dbReference>
<proteinExistence type="predicted"/>